<evidence type="ECO:0000256" key="2">
    <source>
        <dbReference type="ARBA" id="ARBA00023012"/>
    </source>
</evidence>
<keyword evidence="12" id="KW-1185">Reference proteome</keyword>
<keyword evidence="3" id="KW-0805">Transcription regulation</keyword>
<dbReference type="InterPro" id="IPR001867">
    <property type="entry name" value="OmpR/PhoB-type_DNA-bd"/>
</dbReference>
<evidence type="ECO:0000259" key="10">
    <source>
        <dbReference type="PROSITE" id="PS51755"/>
    </source>
</evidence>
<dbReference type="Gene3D" id="6.10.250.690">
    <property type="match status" value="1"/>
</dbReference>
<protein>
    <submittedName>
        <fullName evidence="11">DNA-binding response regulator</fullName>
    </submittedName>
</protein>
<dbReference type="Gene3D" id="3.40.50.2300">
    <property type="match status" value="1"/>
</dbReference>
<feature type="region of interest" description="Disordered" evidence="8">
    <location>
        <begin position="234"/>
        <end position="266"/>
    </location>
</feature>
<evidence type="ECO:0000256" key="7">
    <source>
        <dbReference type="PROSITE-ProRule" id="PRU01091"/>
    </source>
</evidence>
<dbReference type="FunFam" id="3.40.50.2300:FF:000001">
    <property type="entry name" value="DNA-binding response regulator PhoB"/>
    <property type="match status" value="1"/>
</dbReference>
<accession>A0A4Y8Q2G0</accession>
<dbReference type="PROSITE" id="PS50110">
    <property type="entry name" value="RESPONSE_REGULATORY"/>
    <property type="match status" value="1"/>
</dbReference>
<dbReference type="Gene3D" id="1.10.10.10">
    <property type="entry name" value="Winged helix-like DNA-binding domain superfamily/Winged helix DNA-binding domain"/>
    <property type="match status" value="1"/>
</dbReference>
<dbReference type="PANTHER" id="PTHR48111">
    <property type="entry name" value="REGULATOR OF RPOS"/>
    <property type="match status" value="1"/>
</dbReference>
<dbReference type="SUPFAM" id="SSF52172">
    <property type="entry name" value="CheY-like"/>
    <property type="match status" value="1"/>
</dbReference>
<dbReference type="GO" id="GO:0000976">
    <property type="term" value="F:transcription cis-regulatory region binding"/>
    <property type="evidence" value="ECO:0007669"/>
    <property type="project" value="TreeGrafter"/>
</dbReference>
<dbReference type="PROSITE" id="PS51755">
    <property type="entry name" value="OMPR_PHOB"/>
    <property type="match status" value="1"/>
</dbReference>
<evidence type="ECO:0000256" key="6">
    <source>
        <dbReference type="PROSITE-ProRule" id="PRU00169"/>
    </source>
</evidence>
<reference evidence="11 12" key="1">
    <citation type="submission" date="2017-03" db="EMBL/GenBank/DDBJ databases">
        <title>Isolation of Levoglucosan Utilizing Bacteria.</title>
        <authorList>
            <person name="Arya A.S."/>
        </authorList>
    </citation>
    <scope>NUCLEOTIDE SEQUENCE [LARGE SCALE GENOMIC DNA]</scope>
    <source>
        <strain evidence="11 12">MEC069</strain>
    </source>
</reference>
<dbReference type="PANTHER" id="PTHR48111:SF22">
    <property type="entry name" value="REGULATOR OF RPOS"/>
    <property type="match status" value="1"/>
</dbReference>
<dbReference type="InterPro" id="IPR039420">
    <property type="entry name" value="WalR-like"/>
</dbReference>
<dbReference type="FunFam" id="1.10.10.10:FF:000005">
    <property type="entry name" value="Two-component system response regulator"/>
    <property type="match status" value="1"/>
</dbReference>
<keyword evidence="2" id="KW-0902">Two-component regulatory system</keyword>
<gene>
    <name evidence="11" type="ORF">B5M42_10770</name>
</gene>
<dbReference type="GO" id="GO:0005829">
    <property type="term" value="C:cytosol"/>
    <property type="evidence" value="ECO:0007669"/>
    <property type="project" value="TreeGrafter"/>
</dbReference>
<dbReference type="Proteomes" id="UP000298246">
    <property type="component" value="Unassembled WGS sequence"/>
</dbReference>
<dbReference type="CDD" id="cd00383">
    <property type="entry name" value="trans_reg_C"/>
    <property type="match status" value="1"/>
</dbReference>
<feature type="modified residue" description="4-aspartylphosphate" evidence="6">
    <location>
        <position position="54"/>
    </location>
</feature>
<evidence type="ECO:0000256" key="5">
    <source>
        <dbReference type="ARBA" id="ARBA00023163"/>
    </source>
</evidence>
<dbReference type="InterPro" id="IPR011006">
    <property type="entry name" value="CheY-like_superfamily"/>
</dbReference>
<dbReference type="AlphaFoldDB" id="A0A4Y8Q2G0"/>
<keyword evidence="4 7" id="KW-0238">DNA-binding</keyword>
<evidence type="ECO:0000256" key="1">
    <source>
        <dbReference type="ARBA" id="ARBA00022553"/>
    </source>
</evidence>
<evidence type="ECO:0000259" key="9">
    <source>
        <dbReference type="PROSITE" id="PS50110"/>
    </source>
</evidence>
<dbReference type="Pfam" id="PF00486">
    <property type="entry name" value="Trans_reg_C"/>
    <property type="match status" value="1"/>
</dbReference>
<dbReference type="GO" id="GO:0006355">
    <property type="term" value="P:regulation of DNA-templated transcription"/>
    <property type="evidence" value="ECO:0007669"/>
    <property type="project" value="InterPro"/>
</dbReference>
<dbReference type="OrthoDB" id="9790442at2"/>
<dbReference type="RefSeq" id="WP_134752601.1">
    <property type="nucleotide sequence ID" value="NZ_MYFO02000003.1"/>
</dbReference>
<dbReference type="GO" id="GO:0000156">
    <property type="term" value="F:phosphorelay response regulator activity"/>
    <property type="evidence" value="ECO:0007669"/>
    <property type="project" value="TreeGrafter"/>
</dbReference>
<evidence type="ECO:0000256" key="4">
    <source>
        <dbReference type="ARBA" id="ARBA00023125"/>
    </source>
</evidence>
<feature type="compositionally biased region" description="Basic and acidic residues" evidence="8">
    <location>
        <begin position="234"/>
        <end position="247"/>
    </location>
</feature>
<evidence type="ECO:0000313" key="11">
    <source>
        <dbReference type="EMBL" id="TFE88029.1"/>
    </source>
</evidence>
<dbReference type="GO" id="GO:0032993">
    <property type="term" value="C:protein-DNA complex"/>
    <property type="evidence" value="ECO:0007669"/>
    <property type="project" value="TreeGrafter"/>
</dbReference>
<evidence type="ECO:0000256" key="8">
    <source>
        <dbReference type="SAM" id="MobiDB-lite"/>
    </source>
</evidence>
<comment type="caution">
    <text evidence="11">The sequence shown here is derived from an EMBL/GenBank/DDBJ whole genome shotgun (WGS) entry which is preliminary data.</text>
</comment>
<sequence>MERILLIEDEERIARVLQLELEHEGYEVQRAADGREGLRAALDTGETWSLILLDIMLPGLNGLEVLRRIRQTDAAVPVMLLTARGSVPDRVSGLDQGANDYVSKPFAIEELLARVRSLLRQRQAQADERTGEVSAVLAAGDLTMDTKSRAVRRGDAQIELTPTEFELLRFLLERREEVVTREQIMNEVWGYDYVGDTNVVDVYIRYVRQKIDKPFPTKLIHTLRGVGYMLKDGAEAAEERGADDDPARSPGVEAAEERPAETTAPL</sequence>
<feature type="domain" description="Response regulatory" evidence="9">
    <location>
        <begin position="3"/>
        <end position="119"/>
    </location>
</feature>
<feature type="domain" description="OmpR/PhoB-type" evidence="10">
    <location>
        <begin position="134"/>
        <end position="232"/>
    </location>
</feature>
<keyword evidence="1 6" id="KW-0597">Phosphoprotein</keyword>
<keyword evidence="5" id="KW-0804">Transcription</keyword>
<dbReference type="SMART" id="SM00862">
    <property type="entry name" value="Trans_reg_C"/>
    <property type="match status" value="1"/>
</dbReference>
<proteinExistence type="predicted"/>
<dbReference type="EMBL" id="MYFO01000011">
    <property type="protein sequence ID" value="TFE88029.1"/>
    <property type="molecule type" value="Genomic_DNA"/>
</dbReference>
<name>A0A4Y8Q2G0_9BACL</name>
<dbReference type="InterPro" id="IPR001789">
    <property type="entry name" value="Sig_transdc_resp-reg_receiver"/>
</dbReference>
<organism evidence="11 12">
    <name type="scientific">Paenibacillus athensensis</name>
    <dbReference type="NCBI Taxonomy" id="1967502"/>
    <lineage>
        <taxon>Bacteria</taxon>
        <taxon>Bacillati</taxon>
        <taxon>Bacillota</taxon>
        <taxon>Bacilli</taxon>
        <taxon>Bacillales</taxon>
        <taxon>Paenibacillaceae</taxon>
        <taxon>Paenibacillus</taxon>
    </lineage>
</organism>
<dbReference type="SMART" id="SM00448">
    <property type="entry name" value="REC"/>
    <property type="match status" value="1"/>
</dbReference>
<feature type="DNA-binding region" description="OmpR/PhoB-type" evidence="7">
    <location>
        <begin position="134"/>
        <end position="232"/>
    </location>
</feature>
<dbReference type="Pfam" id="PF00072">
    <property type="entry name" value="Response_reg"/>
    <property type="match status" value="1"/>
</dbReference>
<evidence type="ECO:0000313" key="12">
    <source>
        <dbReference type="Proteomes" id="UP000298246"/>
    </source>
</evidence>
<dbReference type="InterPro" id="IPR036388">
    <property type="entry name" value="WH-like_DNA-bd_sf"/>
</dbReference>
<evidence type="ECO:0000256" key="3">
    <source>
        <dbReference type="ARBA" id="ARBA00023015"/>
    </source>
</evidence>